<accession>A0ABR0PPS8</accession>
<organism evidence="1 2">
    <name type="scientific">Gossypium arboreum</name>
    <name type="common">Tree cotton</name>
    <name type="synonym">Gossypium nanking</name>
    <dbReference type="NCBI Taxonomy" id="29729"/>
    <lineage>
        <taxon>Eukaryota</taxon>
        <taxon>Viridiplantae</taxon>
        <taxon>Streptophyta</taxon>
        <taxon>Embryophyta</taxon>
        <taxon>Tracheophyta</taxon>
        <taxon>Spermatophyta</taxon>
        <taxon>Magnoliopsida</taxon>
        <taxon>eudicotyledons</taxon>
        <taxon>Gunneridae</taxon>
        <taxon>Pentapetalae</taxon>
        <taxon>rosids</taxon>
        <taxon>malvids</taxon>
        <taxon>Malvales</taxon>
        <taxon>Malvaceae</taxon>
        <taxon>Malvoideae</taxon>
        <taxon>Gossypium</taxon>
    </lineage>
</organism>
<dbReference type="EMBL" id="JARKNE010000006">
    <property type="protein sequence ID" value="KAK5826185.1"/>
    <property type="molecule type" value="Genomic_DNA"/>
</dbReference>
<comment type="caution">
    <text evidence="1">The sequence shown here is derived from an EMBL/GenBank/DDBJ whole genome shotgun (WGS) entry which is preliminary data.</text>
</comment>
<reference evidence="1 2" key="1">
    <citation type="submission" date="2023-03" db="EMBL/GenBank/DDBJ databases">
        <title>WGS of Gossypium arboreum.</title>
        <authorList>
            <person name="Yu D."/>
        </authorList>
    </citation>
    <scope>NUCLEOTIDE SEQUENCE [LARGE SCALE GENOMIC DNA]</scope>
    <source>
        <tissue evidence="1">Leaf</tissue>
    </source>
</reference>
<sequence>MSRHTKSYVTTSRAVCYIFQVPSGVCRDILRLCRDTEGSIEILLFYSLCCDIHTPCCKIVTSIELAHLLMVSCMLIKYISSPSGLIWPLSKEVSLFPLYVVGQ</sequence>
<evidence type="ECO:0000313" key="1">
    <source>
        <dbReference type="EMBL" id="KAK5826185.1"/>
    </source>
</evidence>
<evidence type="ECO:0000313" key="2">
    <source>
        <dbReference type="Proteomes" id="UP001358586"/>
    </source>
</evidence>
<gene>
    <name evidence="1" type="ORF">PVK06_021100</name>
</gene>
<keyword evidence="2" id="KW-1185">Reference proteome</keyword>
<name>A0ABR0PPS8_GOSAR</name>
<proteinExistence type="predicted"/>
<protein>
    <submittedName>
        <fullName evidence="1">Uncharacterized protein</fullName>
    </submittedName>
</protein>
<dbReference type="Proteomes" id="UP001358586">
    <property type="component" value="Chromosome 6"/>
</dbReference>